<dbReference type="InterPro" id="IPR000792">
    <property type="entry name" value="Tscrpt_reg_LuxR_C"/>
</dbReference>
<name>A0A848KQ48_9ACTN</name>
<dbReference type="AlphaFoldDB" id="A0A848KQ48"/>
<dbReference type="InterPro" id="IPR036388">
    <property type="entry name" value="WH-like_DNA-bd_sf"/>
</dbReference>
<sequence>MGRRSDAATLEREHAVMAMFIGCATTDQIAQKVGISQGTVNVIINRVMKRRRAERDELGDFALEQMLDQIDRLMGTHYVKGVKGDARSSEVVLKLMDRKAKLLGLDQPTQTEVRITQRSELDDAIEELLGTLGVQTPEQVQ</sequence>
<gene>
    <name evidence="2" type="ORF">HH308_06215</name>
</gene>
<comment type="caution">
    <text evidence="2">The sequence shown here is derived from an EMBL/GenBank/DDBJ whole genome shotgun (WGS) entry which is preliminary data.</text>
</comment>
<dbReference type="EMBL" id="JABBNB010000005">
    <property type="protein sequence ID" value="NMO00806.1"/>
    <property type="molecule type" value="Genomic_DNA"/>
</dbReference>
<dbReference type="GO" id="GO:0003677">
    <property type="term" value="F:DNA binding"/>
    <property type="evidence" value="ECO:0007669"/>
    <property type="project" value="InterPro"/>
</dbReference>
<dbReference type="RefSeq" id="WP_170193312.1">
    <property type="nucleotide sequence ID" value="NZ_JABBNB010000005.1"/>
</dbReference>
<organism evidence="2 3">
    <name type="scientific">Gordonia asplenii</name>
    <dbReference type="NCBI Taxonomy" id="2725283"/>
    <lineage>
        <taxon>Bacteria</taxon>
        <taxon>Bacillati</taxon>
        <taxon>Actinomycetota</taxon>
        <taxon>Actinomycetes</taxon>
        <taxon>Mycobacteriales</taxon>
        <taxon>Gordoniaceae</taxon>
        <taxon>Gordonia</taxon>
    </lineage>
</organism>
<dbReference type="Gene3D" id="1.10.10.10">
    <property type="entry name" value="Winged helix-like DNA-binding domain superfamily/Winged helix DNA-binding domain"/>
    <property type="match status" value="1"/>
</dbReference>
<dbReference type="InterPro" id="IPR016032">
    <property type="entry name" value="Sig_transdc_resp-reg_C-effctor"/>
</dbReference>
<dbReference type="Proteomes" id="UP000550729">
    <property type="component" value="Unassembled WGS sequence"/>
</dbReference>
<feature type="domain" description="HTH luxR-type" evidence="1">
    <location>
        <begin position="23"/>
        <end position="50"/>
    </location>
</feature>
<dbReference type="SUPFAM" id="SSF46894">
    <property type="entry name" value="C-terminal effector domain of the bipartite response regulators"/>
    <property type="match status" value="1"/>
</dbReference>
<reference evidence="2 3" key="1">
    <citation type="submission" date="2020-04" db="EMBL/GenBank/DDBJ databases">
        <title>Gordonia sp. nov. TBRC 11910.</title>
        <authorList>
            <person name="Suriyachadkun C."/>
        </authorList>
    </citation>
    <scope>NUCLEOTIDE SEQUENCE [LARGE SCALE GENOMIC DNA]</scope>
    <source>
        <strain evidence="2 3">TBRC 11910</strain>
    </source>
</reference>
<evidence type="ECO:0000313" key="2">
    <source>
        <dbReference type="EMBL" id="NMO00806.1"/>
    </source>
</evidence>
<keyword evidence="3" id="KW-1185">Reference proteome</keyword>
<dbReference type="Pfam" id="PF00196">
    <property type="entry name" value="GerE"/>
    <property type="match status" value="1"/>
</dbReference>
<dbReference type="GO" id="GO:0006355">
    <property type="term" value="P:regulation of DNA-templated transcription"/>
    <property type="evidence" value="ECO:0007669"/>
    <property type="project" value="InterPro"/>
</dbReference>
<proteinExistence type="predicted"/>
<accession>A0A848KQ48</accession>
<protein>
    <recommendedName>
        <fullName evidence="1">HTH luxR-type domain-containing protein</fullName>
    </recommendedName>
</protein>
<dbReference type="PROSITE" id="PS00622">
    <property type="entry name" value="HTH_LUXR_1"/>
    <property type="match status" value="1"/>
</dbReference>
<evidence type="ECO:0000313" key="3">
    <source>
        <dbReference type="Proteomes" id="UP000550729"/>
    </source>
</evidence>
<evidence type="ECO:0000259" key="1">
    <source>
        <dbReference type="PROSITE" id="PS00622"/>
    </source>
</evidence>